<evidence type="ECO:0000313" key="3">
    <source>
        <dbReference type="Proteomes" id="UP000070133"/>
    </source>
</evidence>
<protein>
    <submittedName>
        <fullName evidence="2">Uncharacterized protein</fullName>
    </submittedName>
</protein>
<organism evidence="2 3">
    <name type="scientific">Pseudocercospora eumusae</name>
    <dbReference type="NCBI Taxonomy" id="321146"/>
    <lineage>
        <taxon>Eukaryota</taxon>
        <taxon>Fungi</taxon>
        <taxon>Dikarya</taxon>
        <taxon>Ascomycota</taxon>
        <taxon>Pezizomycotina</taxon>
        <taxon>Dothideomycetes</taxon>
        <taxon>Dothideomycetidae</taxon>
        <taxon>Mycosphaerellales</taxon>
        <taxon>Mycosphaerellaceae</taxon>
        <taxon>Pseudocercospora</taxon>
    </lineage>
</organism>
<accession>A0A139HJV3</accession>
<dbReference type="EMBL" id="LFZN01000039">
    <property type="protein sequence ID" value="KXT02683.1"/>
    <property type="molecule type" value="Genomic_DNA"/>
</dbReference>
<keyword evidence="3" id="KW-1185">Reference proteome</keyword>
<evidence type="ECO:0000256" key="1">
    <source>
        <dbReference type="SAM" id="MobiDB-lite"/>
    </source>
</evidence>
<sequence length="201" mass="22485">MPASISSLFESLPQQHGSTSKTTNLSIDSNLSQDNGGSEHRRTRSHHRRTHAVQLSWSDVEHLELRPRKRAHRQFLGQAALPPFQFPNLYTDSRASSPAGSAHSRSFSDCSTASFDSTSSVDSVETAITEPDCEPIQEYRIKIESDNKHDSSLAESPSELYPTHLRKISLEQIDLIEDLAYQIELLKVDESSQTRPIIVIS</sequence>
<dbReference type="AlphaFoldDB" id="A0A139HJV3"/>
<feature type="compositionally biased region" description="Polar residues" evidence="1">
    <location>
        <begin position="1"/>
        <end position="36"/>
    </location>
</feature>
<feature type="compositionally biased region" description="Basic residues" evidence="1">
    <location>
        <begin position="41"/>
        <end position="51"/>
    </location>
</feature>
<feature type="region of interest" description="Disordered" evidence="1">
    <location>
        <begin position="92"/>
        <end position="129"/>
    </location>
</feature>
<gene>
    <name evidence="2" type="ORF">AC578_1150</name>
</gene>
<proteinExistence type="predicted"/>
<reference evidence="2 3" key="1">
    <citation type="submission" date="2015-07" db="EMBL/GenBank/DDBJ databases">
        <title>Comparative genomics of the Sigatoka disease complex on banana suggests a link between parallel evolutionary changes in Pseudocercospora fijiensis and Pseudocercospora eumusae and increased virulence on the banana host.</title>
        <authorList>
            <person name="Chang T.-C."/>
            <person name="Salvucci A."/>
            <person name="Crous P.W."/>
            <person name="Stergiopoulos I."/>
        </authorList>
    </citation>
    <scope>NUCLEOTIDE SEQUENCE [LARGE SCALE GENOMIC DNA]</scope>
    <source>
        <strain evidence="2 3">CBS 114824</strain>
    </source>
</reference>
<dbReference type="Proteomes" id="UP000070133">
    <property type="component" value="Unassembled WGS sequence"/>
</dbReference>
<evidence type="ECO:0000313" key="2">
    <source>
        <dbReference type="EMBL" id="KXT02683.1"/>
    </source>
</evidence>
<comment type="caution">
    <text evidence="2">The sequence shown here is derived from an EMBL/GenBank/DDBJ whole genome shotgun (WGS) entry which is preliminary data.</text>
</comment>
<feature type="region of interest" description="Disordered" evidence="1">
    <location>
        <begin position="1"/>
        <end position="53"/>
    </location>
</feature>
<name>A0A139HJV3_9PEZI</name>
<feature type="compositionally biased region" description="Polar residues" evidence="1">
    <location>
        <begin position="92"/>
        <end position="123"/>
    </location>
</feature>